<organism evidence="2 3">
    <name type="scientific">Brassica cretica</name>
    <name type="common">Mustard</name>
    <dbReference type="NCBI Taxonomy" id="69181"/>
    <lineage>
        <taxon>Eukaryota</taxon>
        <taxon>Viridiplantae</taxon>
        <taxon>Streptophyta</taxon>
        <taxon>Embryophyta</taxon>
        <taxon>Tracheophyta</taxon>
        <taxon>Spermatophyta</taxon>
        <taxon>Magnoliopsida</taxon>
        <taxon>eudicotyledons</taxon>
        <taxon>Gunneridae</taxon>
        <taxon>Pentapetalae</taxon>
        <taxon>rosids</taxon>
        <taxon>malvids</taxon>
        <taxon>Brassicales</taxon>
        <taxon>Brassicaceae</taxon>
        <taxon>Brassiceae</taxon>
        <taxon>Brassica</taxon>
    </lineage>
</organism>
<dbReference type="InterPro" id="IPR036397">
    <property type="entry name" value="RNaseH_sf"/>
</dbReference>
<feature type="domain" description="RNase H type-1" evidence="1">
    <location>
        <begin position="47"/>
        <end position="167"/>
    </location>
</feature>
<dbReference type="InterPro" id="IPR002156">
    <property type="entry name" value="RNaseH_domain"/>
</dbReference>
<dbReference type="EMBL" id="QGKV02000297">
    <property type="protein sequence ID" value="KAF3608552.1"/>
    <property type="molecule type" value="Genomic_DNA"/>
</dbReference>
<evidence type="ECO:0000259" key="1">
    <source>
        <dbReference type="Pfam" id="PF13456"/>
    </source>
</evidence>
<dbReference type="SUPFAM" id="SSF53098">
    <property type="entry name" value="Ribonuclease H-like"/>
    <property type="match status" value="1"/>
</dbReference>
<name>A0ABQ7EZ07_BRACR</name>
<evidence type="ECO:0000313" key="2">
    <source>
        <dbReference type="EMBL" id="KAF3608552.1"/>
    </source>
</evidence>
<keyword evidence="3" id="KW-1185">Reference proteome</keyword>
<dbReference type="Pfam" id="PF13456">
    <property type="entry name" value="RVT_3"/>
    <property type="match status" value="1"/>
</dbReference>
<protein>
    <recommendedName>
        <fullName evidence="1">RNase H type-1 domain-containing protein</fullName>
    </recommendedName>
</protein>
<sequence length="307" mass="32907">MGKTIKNALEWQNSQATKIPSTSSKDCPIKKAPTQSQIMENAFSCYSDAAWNSNSCAGGLGWICFKPDGTKLFQGSSAHQVIASVLVAEALSLKAAINAAIAHGAKDLVCFSDSKILISLITGNMSVISLQGILHDIGVLSRSPSSISFKFVSRNGNVVADGLAKSALFYVSNSPSEIVNYVAGGGCDGILLLTLSENLRALYQAIASAAAEPKPEESEKSSQHILEDFHSSRTIRRLVLDSPTFASILFKKALSGKCRSWAQGNCSRILYAFLETQDDQVREMAKEELQVLVDEGALKITGTKKPK</sequence>
<dbReference type="PANTHER" id="PTHR13389">
    <property type="entry name" value="PUMILIO HOMOLOG 3"/>
    <property type="match status" value="1"/>
</dbReference>
<dbReference type="PANTHER" id="PTHR13389:SF0">
    <property type="entry name" value="PUMILIO HOMOLOG 3"/>
    <property type="match status" value="1"/>
</dbReference>
<reference evidence="2 3" key="1">
    <citation type="journal article" date="2020" name="BMC Genomics">
        <title>Intraspecific diversification of the crop wild relative Brassica cretica Lam. using demographic model selection.</title>
        <authorList>
            <person name="Kioukis A."/>
            <person name="Michalopoulou V.A."/>
            <person name="Briers L."/>
            <person name="Pirintsos S."/>
            <person name="Studholme D.J."/>
            <person name="Pavlidis P."/>
            <person name="Sarris P.F."/>
        </authorList>
    </citation>
    <scope>NUCLEOTIDE SEQUENCE [LARGE SCALE GENOMIC DNA]</scope>
    <source>
        <strain evidence="3">cv. PFS-1207/04</strain>
    </source>
</reference>
<accession>A0ABQ7EZ07</accession>
<dbReference type="Gene3D" id="3.30.420.10">
    <property type="entry name" value="Ribonuclease H-like superfamily/Ribonuclease H"/>
    <property type="match status" value="1"/>
</dbReference>
<dbReference type="InterPro" id="IPR044730">
    <property type="entry name" value="RNase_H-like_dom_plant"/>
</dbReference>
<gene>
    <name evidence="2" type="ORF">DY000_02046182</name>
</gene>
<dbReference type="InterPro" id="IPR012337">
    <property type="entry name" value="RNaseH-like_sf"/>
</dbReference>
<dbReference type="Proteomes" id="UP000266723">
    <property type="component" value="Unassembled WGS sequence"/>
</dbReference>
<evidence type="ECO:0000313" key="3">
    <source>
        <dbReference type="Proteomes" id="UP000266723"/>
    </source>
</evidence>
<dbReference type="CDD" id="cd06222">
    <property type="entry name" value="RNase_H_like"/>
    <property type="match status" value="1"/>
</dbReference>
<comment type="caution">
    <text evidence="2">The sequence shown here is derived from an EMBL/GenBank/DDBJ whole genome shotgun (WGS) entry which is preliminary data.</text>
</comment>
<proteinExistence type="predicted"/>
<dbReference type="InterPro" id="IPR040059">
    <property type="entry name" value="PUM3"/>
</dbReference>